<accession>A0AAW2Y946</accession>
<dbReference type="EMBL" id="JACGWN010000001">
    <property type="protein sequence ID" value="KAL0461962.1"/>
    <property type="molecule type" value="Genomic_DNA"/>
</dbReference>
<evidence type="ECO:0000256" key="1">
    <source>
        <dbReference type="ARBA" id="ARBA00006281"/>
    </source>
</evidence>
<dbReference type="PANTHER" id="PTHR12689">
    <property type="entry name" value="A1 CISTRON SPLICING FACTOR AAR2-RELATED"/>
    <property type="match status" value="1"/>
</dbReference>
<dbReference type="InterPro" id="IPR007946">
    <property type="entry name" value="AAR2"/>
</dbReference>
<comment type="caution">
    <text evidence="4">The sequence shown here is derived from an EMBL/GenBank/DDBJ whole genome shotgun (WGS) entry which is preliminary data.</text>
</comment>
<evidence type="ECO:0000259" key="2">
    <source>
        <dbReference type="Pfam" id="PF05282"/>
    </source>
</evidence>
<dbReference type="Gene3D" id="2.60.34.20">
    <property type="match status" value="1"/>
</dbReference>
<dbReference type="InterPro" id="IPR038514">
    <property type="entry name" value="AAR2_C_sf"/>
</dbReference>
<gene>
    <name evidence="4" type="ORF">Slati_0083800</name>
</gene>
<comment type="similarity">
    <text evidence="1">Belongs to the AAR2 family.</text>
</comment>
<dbReference type="InterPro" id="IPR033648">
    <property type="entry name" value="AAR2_C"/>
</dbReference>
<feature type="domain" description="AAR2 N-terminal" evidence="3">
    <location>
        <begin position="13"/>
        <end position="144"/>
    </location>
</feature>
<proteinExistence type="inferred from homology"/>
<dbReference type="InterPro" id="IPR038516">
    <property type="entry name" value="AAR2_N_sf"/>
</dbReference>
<evidence type="ECO:0000313" key="4">
    <source>
        <dbReference type="EMBL" id="KAL0461962.1"/>
    </source>
</evidence>
<dbReference type="Pfam" id="PF05282">
    <property type="entry name" value="AAR2"/>
    <property type="match status" value="1"/>
</dbReference>
<protein>
    <submittedName>
        <fullName evidence="4">Protein AAR2</fullName>
    </submittedName>
</protein>
<evidence type="ECO:0000259" key="3">
    <source>
        <dbReference type="Pfam" id="PF20981"/>
    </source>
</evidence>
<dbReference type="CDD" id="cd13777">
    <property type="entry name" value="Aar2_N"/>
    <property type="match status" value="1"/>
</dbReference>
<reference evidence="4" key="1">
    <citation type="submission" date="2020-06" db="EMBL/GenBank/DDBJ databases">
        <authorList>
            <person name="Li T."/>
            <person name="Hu X."/>
            <person name="Zhang T."/>
            <person name="Song X."/>
            <person name="Zhang H."/>
            <person name="Dai N."/>
            <person name="Sheng W."/>
            <person name="Hou X."/>
            <person name="Wei L."/>
        </authorList>
    </citation>
    <scope>NUCLEOTIDE SEQUENCE</scope>
    <source>
        <strain evidence="4">KEN1</strain>
        <tissue evidence="4">Leaf</tissue>
    </source>
</reference>
<dbReference type="PANTHER" id="PTHR12689:SF4">
    <property type="entry name" value="PROTEIN AAR2 HOMOLOG"/>
    <property type="match status" value="1"/>
</dbReference>
<dbReference type="Pfam" id="PF20981">
    <property type="entry name" value="AAR2_1st"/>
    <property type="match status" value="1"/>
</dbReference>
<name>A0AAW2Y946_9LAMI</name>
<organism evidence="4">
    <name type="scientific">Sesamum latifolium</name>
    <dbReference type="NCBI Taxonomy" id="2727402"/>
    <lineage>
        <taxon>Eukaryota</taxon>
        <taxon>Viridiplantae</taxon>
        <taxon>Streptophyta</taxon>
        <taxon>Embryophyta</taxon>
        <taxon>Tracheophyta</taxon>
        <taxon>Spermatophyta</taxon>
        <taxon>Magnoliopsida</taxon>
        <taxon>eudicotyledons</taxon>
        <taxon>Gunneridae</taxon>
        <taxon>Pentapetalae</taxon>
        <taxon>asterids</taxon>
        <taxon>lamiids</taxon>
        <taxon>Lamiales</taxon>
        <taxon>Pedaliaceae</taxon>
        <taxon>Sesamum</taxon>
    </lineage>
</organism>
<dbReference type="GO" id="GO:0000244">
    <property type="term" value="P:spliceosomal tri-snRNP complex assembly"/>
    <property type="evidence" value="ECO:0007669"/>
    <property type="project" value="TreeGrafter"/>
</dbReference>
<dbReference type="AlphaFoldDB" id="A0AAW2Y946"/>
<reference evidence="4" key="2">
    <citation type="journal article" date="2024" name="Plant">
        <title>Genomic evolution and insights into agronomic trait innovations of Sesamum species.</title>
        <authorList>
            <person name="Miao H."/>
            <person name="Wang L."/>
            <person name="Qu L."/>
            <person name="Liu H."/>
            <person name="Sun Y."/>
            <person name="Le M."/>
            <person name="Wang Q."/>
            <person name="Wei S."/>
            <person name="Zheng Y."/>
            <person name="Lin W."/>
            <person name="Duan Y."/>
            <person name="Cao H."/>
            <person name="Xiong S."/>
            <person name="Wang X."/>
            <person name="Wei L."/>
            <person name="Li C."/>
            <person name="Ma Q."/>
            <person name="Ju M."/>
            <person name="Zhao R."/>
            <person name="Li G."/>
            <person name="Mu C."/>
            <person name="Tian Q."/>
            <person name="Mei H."/>
            <person name="Zhang T."/>
            <person name="Gao T."/>
            <person name="Zhang H."/>
        </authorList>
    </citation>
    <scope>NUCLEOTIDE SEQUENCE</scope>
    <source>
        <strain evidence="4">KEN1</strain>
    </source>
</reference>
<dbReference type="FunFam" id="2.60.34.20:FF:000001">
    <property type="entry name" value="protein AAR2 homolog"/>
    <property type="match status" value="1"/>
</dbReference>
<feature type="domain" description="AAR2 C-terminal" evidence="2">
    <location>
        <begin position="193"/>
        <end position="232"/>
    </location>
</feature>
<sequence length="249" mass="28287">MDPETALEFVKHGATLLLLDVPQYTLIGIDTQMFSSGPNFKGIKMIPPGIHFIYYSSANREGSEFSPVVGFFIDATPSQVIVRKWDQNEERFVKLSEEEEERYSDAVKRLEFDKQLGPYTLSQYGDWKRLSSYITKDTVERIEPIGGEISVACESEMAGKFSKSAMEKALAEQLKISKFSAPEEKSQKRGNYYSILQTQLLETILMKEYGGDEDALLAELQFAFIAFLVMENSAQRCFHLCISIHLSEQ</sequence>
<dbReference type="Gene3D" id="1.25.40.550">
    <property type="entry name" value="Aar2, C-terminal domain-like"/>
    <property type="match status" value="1"/>
</dbReference>
<dbReference type="InterPro" id="IPR033647">
    <property type="entry name" value="Aar2_N"/>
</dbReference>